<sequence>VNIRENIWLVCRAIVSAISIVFLLVGVPFSAVADGLPRTFGWTAYGTTSGGYAVSVAIGNALADDGHRLRVIPGKNDIARMTPLRAGRVHFSATGIGSYLAQEGVNEFASRRWGPQSVRLIMMGWSDAGIGIPVAAGDAGIKGPYDFVGKRIAWVVGGPALNMNMTGWLAFGNLGWDDVIRVEVSGLKSSLQGLIDGTIDAAIAGTNTSMLHQLEGSPRGLQFVPGPHDDLVGWGRLKTIAPWQMPHIATAGVGLSADKVLEAGAYPYPILITYADRDEQMAYDLTRLLHLNFEEYKDAHSFAIGFALDRQVFDWIVPYHAGSTRYFREIGVWTEEYEAHNQGLIDRQTVLQEAWVSVRASDLSGNEFLDFWLAKRAAELAAAGIDSVW</sequence>
<evidence type="ECO:0000313" key="2">
    <source>
        <dbReference type="EMBL" id="SVB47658.1"/>
    </source>
</evidence>
<dbReference type="InterPro" id="IPR011852">
    <property type="entry name" value="TRAP_TAXI"/>
</dbReference>
<evidence type="ECO:0000256" key="1">
    <source>
        <dbReference type="SAM" id="Phobius"/>
    </source>
</evidence>
<dbReference type="NCBIfam" id="TIGR02122">
    <property type="entry name" value="TRAP_TAXI"/>
    <property type="match status" value="1"/>
</dbReference>
<keyword evidence="1" id="KW-0472">Membrane</keyword>
<feature type="transmembrane region" description="Helical" evidence="1">
    <location>
        <begin position="7"/>
        <end position="29"/>
    </location>
</feature>
<dbReference type="EMBL" id="UINC01043514">
    <property type="protein sequence ID" value="SVB47658.1"/>
    <property type="molecule type" value="Genomic_DNA"/>
</dbReference>
<evidence type="ECO:0008006" key="3">
    <source>
        <dbReference type="Google" id="ProtNLM"/>
    </source>
</evidence>
<accession>A0A382EAD0</accession>
<gene>
    <name evidence="2" type="ORF">METZ01_LOCUS200512</name>
</gene>
<keyword evidence="1" id="KW-0812">Transmembrane</keyword>
<dbReference type="SUPFAM" id="SSF53850">
    <property type="entry name" value="Periplasmic binding protein-like II"/>
    <property type="match status" value="1"/>
</dbReference>
<dbReference type="Pfam" id="PF16868">
    <property type="entry name" value="NMT1_3"/>
    <property type="match status" value="1"/>
</dbReference>
<reference evidence="2" key="1">
    <citation type="submission" date="2018-05" db="EMBL/GenBank/DDBJ databases">
        <authorList>
            <person name="Lanie J.A."/>
            <person name="Ng W.-L."/>
            <person name="Kazmierczak K.M."/>
            <person name="Andrzejewski T.M."/>
            <person name="Davidsen T.M."/>
            <person name="Wayne K.J."/>
            <person name="Tettelin H."/>
            <person name="Glass J.I."/>
            <person name="Rusch D."/>
            <person name="Podicherti R."/>
            <person name="Tsui H.-C.T."/>
            <person name="Winkler M.E."/>
        </authorList>
    </citation>
    <scope>NUCLEOTIDE SEQUENCE</scope>
</reference>
<dbReference type="AlphaFoldDB" id="A0A382EAD0"/>
<name>A0A382EAD0_9ZZZZ</name>
<feature type="non-terminal residue" evidence="2">
    <location>
        <position position="1"/>
    </location>
</feature>
<dbReference type="Gene3D" id="3.40.190.10">
    <property type="entry name" value="Periplasmic binding protein-like II"/>
    <property type="match status" value="2"/>
</dbReference>
<protein>
    <recommendedName>
        <fullName evidence="3">TAXI family TRAP transporter solute-binding subunit</fullName>
    </recommendedName>
</protein>
<keyword evidence="1" id="KW-1133">Transmembrane helix</keyword>
<proteinExistence type="predicted"/>
<organism evidence="2">
    <name type="scientific">marine metagenome</name>
    <dbReference type="NCBI Taxonomy" id="408172"/>
    <lineage>
        <taxon>unclassified sequences</taxon>
        <taxon>metagenomes</taxon>
        <taxon>ecological metagenomes</taxon>
    </lineage>
</organism>